<feature type="non-terminal residue" evidence="2">
    <location>
        <position position="269"/>
    </location>
</feature>
<dbReference type="SUPFAM" id="SSF51621">
    <property type="entry name" value="Phosphoenolpyruvate/pyruvate domain"/>
    <property type="match status" value="1"/>
</dbReference>
<dbReference type="InterPro" id="IPR015813">
    <property type="entry name" value="Pyrv/PenolPyrv_kinase-like_dom"/>
</dbReference>
<protein>
    <recommendedName>
        <fullName evidence="3">Phosphoenolpyruvate phosphomutase</fullName>
    </recommendedName>
</protein>
<gene>
    <name evidence="2" type="ORF">METZ01_LOCUS352254</name>
</gene>
<evidence type="ECO:0000256" key="1">
    <source>
        <dbReference type="ARBA" id="ARBA00038455"/>
    </source>
</evidence>
<dbReference type="EMBL" id="UINC01123136">
    <property type="protein sequence ID" value="SVC99400.1"/>
    <property type="molecule type" value="Genomic_DNA"/>
</dbReference>
<dbReference type="InterPro" id="IPR039556">
    <property type="entry name" value="ICL/PEPM"/>
</dbReference>
<evidence type="ECO:0008006" key="3">
    <source>
        <dbReference type="Google" id="ProtNLM"/>
    </source>
</evidence>
<evidence type="ECO:0000313" key="2">
    <source>
        <dbReference type="EMBL" id="SVC99400.1"/>
    </source>
</evidence>
<dbReference type="InterPro" id="IPR040442">
    <property type="entry name" value="Pyrv_kinase-like_dom_sf"/>
</dbReference>
<dbReference type="PANTHER" id="PTHR42905">
    <property type="entry name" value="PHOSPHOENOLPYRUVATE CARBOXYLASE"/>
    <property type="match status" value="1"/>
</dbReference>
<name>A0A382RPP5_9ZZZZ</name>
<dbReference type="CDD" id="cd00377">
    <property type="entry name" value="ICL_PEPM"/>
    <property type="match status" value="1"/>
</dbReference>
<dbReference type="PANTHER" id="PTHR42905:SF7">
    <property type="entry name" value="PHOSPHOENOLPYRUVATE PHOSPHOMUTASE"/>
    <property type="match status" value="1"/>
</dbReference>
<dbReference type="Pfam" id="PF13714">
    <property type="entry name" value="PEP_mutase"/>
    <property type="match status" value="1"/>
</dbReference>
<reference evidence="2" key="1">
    <citation type="submission" date="2018-05" db="EMBL/GenBank/DDBJ databases">
        <authorList>
            <person name="Lanie J.A."/>
            <person name="Ng W.-L."/>
            <person name="Kazmierczak K.M."/>
            <person name="Andrzejewski T.M."/>
            <person name="Davidsen T.M."/>
            <person name="Wayne K.J."/>
            <person name="Tettelin H."/>
            <person name="Glass J.I."/>
            <person name="Rusch D."/>
            <person name="Podicherti R."/>
            <person name="Tsui H.-C.T."/>
            <person name="Winkler M.E."/>
        </authorList>
    </citation>
    <scope>NUCLEOTIDE SEQUENCE</scope>
</reference>
<proteinExistence type="inferred from homology"/>
<sequence>MSKNDLMKKLRGKQFVKVCGAFDVMSAKLAEMNGFDAIWASGFGISSARALPDAGIITMTELLDAVTFMSEACNIPVIADCDTGYGGPNNVAHLVKKFENAGICGICIEDKTFPKENSLFKDGKQDMLSKRDFVAKIVAAKNAKKNDDFVIIGRVEALIADLGVEEALNRANAYEKAGADIIFVHSRKESPDEIFEFLKRWKGKNPIMIVPTAFPTVTLDELKSRGVGMVVYAHQTTLAAFAAISDVVKQLSKINSLSELNTKMASMED</sequence>
<organism evidence="2">
    <name type="scientific">marine metagenome</name>
    <dbReference type="NCBI Taxonomy" id="408172"/>
    <lineage>
        <taxon>unclassified sequences</taxon>
        <taxon>metagenomes</taxon>
        <taxon>ecological metagenomes</taxon>
    </lineage>
</organism>
<dbReference type="GO" id="GO:0003824">
    <property type="term" value="F:catalytic activity"/>
    <property type="evidence" value="ECO:0007669"/>
    <property type="project" value="InterPro"/>
</dbReference>
<accession>A0A382RPP5</accession>
<comment type="similarity">
    <text evidence="1">Belongs to the isocitrate lyase/PEP mutase superfamily. PEP mutase family.</text>
</comment>
<dbReference type="AlphaFoldDB" id="A0A382RPP5"/>
<dbReference type="Gene3D" id="3.20.20.60">
    <property type="entry name" value="Phosphoenolpyruvate-binding domains"/>
    <property type="match status" value="1"/>
</dbReference>